<protein>
    <submittedName>
        <fullName evidence="1">Uncharacterized protein</fullName>
    </submittedName>
</protein>
<keyword evidence="2" id="KW-1185">Reference proteome</keyword>
<accession>A0A5B7IMV7</accession>
<dbReference type="Proteomes" id="UP000324222">
    <property type="component" value="Unassembled WGS sequence"/>
</dbReference>
<evidence type="ECO:0000313" key="1">
    <source>
        <dbReference type="EMBL" id="MPC82956.1"/>
    </source>
</evidence>
<name>A0A5B7IMV7_PORTR</name>
<dbReference type="EMBL" id="VSRR010061151">
    <property type="protein sequence ID" value="MPC82956.1"/>
    <property type="molecule type" value="Genomic_DNA"/>
</dbReference>
<proteinExistence type="predicted"/>
<sequence>MYYRLDSEDIEPLNHGDAQHMHEPLWKRNDPERIRHIRGILIDDDPETKKVLTEFNVDALTLLSHRSCSLHVIDDLLLHDALELFITLEACNVYIVQADHLISCL</sequence>
<organism evidence="1 2">
    <name type="scientific">Portunus trituberculatus</name>
    <name type="common">Swimming crab</name>
    <name type="synonym">Neptunus trituberculatus</name>
    <dbReference type="NCBI Taxonomy" id="210409"/>
    <lineage>
        <taxon>Eukaryota</taxon>
        <taxon>Metazoa</taxon>
        <taxon>Ecdysozoa</taxon>
        <taxon>Arthropoda</taxon>
        <taxon>Crustacea</taxon>
        <taxon>Multicrustacea</taxon>
        <taxon>Malacostraca</taxon>
        <taxon>Eumalacostraca</taxon>
        <taxon>Eucarida</taxon>
        <taxon>Decapoda</taxon>
        <taxon>Pleocyemata</taxon>
        <taxon>Brachyura</taxon>
        <taxon>Eubrachyura</taxon>
        <taxon>Portunoidea</taxon>
        <taxon>Portunidae</taxon>
        <taxon>Portuninae</taxon>
        <taxon>Portunus</taxon>
    </lineage>
</organism>
<reference evidence="1 2" key="1">
    <citation type="submission" date="2019-05" db="EMBL/GenBank/DDBJ databases">
        <title>Another draft genome of Portunus trituberculatus and its Hox gene families provides insights of decapod evolution.</title>
        <authorList>
            <person name="Jeong J.-H."/>
            <person name="Song I."/>
            <person name="Kim S."/>
            <person name="Choi T."/>
            <person name="Kim D."/>
            <person name="Ryu S."/>
            <person name="Kim W."/>
        </authorList>
    </citation>
    <scope>NUCLEOTIDE SEQUENCE [LARGE SCALE GENOMIC DNA]</scope>
    <source>
        <tissue evidence="1">Muscle</tissue>
    </source>
</reference>
<dbReference type="AlphaFoldDB" id="A0A5B7IMV7"/>
<evidence type="ECO:0000313" key="2">
    <source>
        <dbReference type="Proteomes" id="UP000324222"/>
    </source>
</evidence>
<dbReference type="OrthoDB" id="6374211at2759"/>
<gene>
    <name evidence="1" type="ORF">E2C01_077645</name>
</gene>
<comment type="caution">
    <text evidence="1">The sequence shown here is derived from an EMBL/GenBank/DDBJ whole genome shotgun (WGS) entry which is preliminary data.</text>
</comment>